<feature type="compositionally biased region" description="Polar residues" evidence="1">
    <location>
        <begin position="63"/>
        <end position="72"/>
    </location>
</feature>
<evidence type="ECO:0000313" key="3">
    <source>
        <dbReference type="EMBL" id="MBP2436894.1"/>
    </source>
</evidence>
<accession>A0ABS4ZHZ8</accession>
<dbReference type="InterPro" id="IPR058717">
    <property type="entry name" value="Phage_L5_Integrase_N"/>
</dbReference>
<name>A0ABS4ZHZ8_9MICO</name>
<sequence length="224" mass="25362">MARGWHLRTFPMEARRPAGRDSAVAHRRGRATSCRTSAREHAAIRRNTRMLVSRRIEWHGVGRTSNRVQSSPREGMMRGTRRETWGSLRKLPSGRWQARYPAPDGEMYTARTDDDKALTFVSKTDARKWLSSMHSKISLGLWEPPAVVAKRRRAEIAGSSQLRVSSGLAGRWPDRRRGPPRMEVPTLTIRKTSTSSASRPSVTRCPGVVRWESPCLIGRLPKIT</sequence>
<dbReference type="Proteomes" id="UP001519362">
    <property type="component" value="Unassembled WGS sequence"/>
</dbReference>
<feature type="domain" description="Phage L5-like integrase N-terminal" evidence="2">
    <location>
        <begin position="84"/>
        <end position="138"/>
    </location>
</feature>
<reference evidence="3 4" key="1">
    <citation type="submission" date="2021-03" db="EMBL/GenBank/DDBJ databases">
        <title>Sequencing the genomes of 1000 actinobacteria strains.</title>
        <authorList>
            <person name="Klenk H.-P."/>
        </authorList>
    </citation>
    <scope>NUCLEOTIDE SEQUENCE [LARGE SCALE GENOMIC DNA]</scope>
    <source>
        <strain evidence="3 4">DSM 24221</strain>
    </source>
</reference>
<organism evidence="3 4">
    <name type="scientific">Microbacterium amylolyticum</name>
    <dbReference type="NCBI Taxonomy" id="936337"/>
    <lineage>
        <taxon>Bacteria</taxon>
        <taxon>Bacillati</taxon>
        <taxon>Actinomycetota</taxon>
        <taxon>Actinomycetes</taxon>
        <taxon>Micrococcales</taxon>
        <taxon>Microbacteriaceae</taxon>
        <taxon>Microbacterium</taxon>
    </lineage>
</organism>
<proteinExistence type="predicted"/>
<comment type="caution">
    <text evidence="3">The sequence shown here is derived from an EMBL/GenBank/DDBJ whole genome shotgun (WGS) entry which is preliminary data.</text>
</comment>
<dbReference type="EMBL" id="JAGIOL010000001">
    <property type="protein sequence ID" value="MBP2436894.1"/>
    <property type="molecule type" value="Genomic_DNA"/>
</dbReference>
<evidence type="ECO:0000313" key="4">
    <source>
        <dbReference type="Proteomes" id="UP001519362"/>
    </source>
</evidence>
<dbReference type="Pfam" id="PF26003">
    <property type="entry name" value="Integrase_N_phage"/>
    <property type="match status" value="1"/>
</dbReference>
<gene>
    <name evidence="3" type="ORF">JOF34_001480</name>
</gene>
<protein>
    <recommendedName>
        <fullName evidence="2">Phage L5-like integrase N-terminal domain-containing protein</fullName>
    </recommendedName>
</protein>
<feature type="region of interest" description="Disordered" evidence="1">
    <location>
        <begin position="62"/>
        <end position="83"/>
    </location>
</feature>
<evidence type="ECO:0000256" key="1">
    <source>
        <dbReference type="SAM" id="MobiDB-lite"/>
    </source>
</evidence>
<evidence type="ECO:0000259" key="2">
    <source>
        <dbReference type="Pfam" id="PF26003"/>
    </source>
</evidence>
<keyword evidence="4" id="KW-1185">Reference proteome</keyword>